<comment type="caution">
    <text evidence="1">The sequence shown here is derived from an EMBL/GenBank/DDBJ whole genome shotgun (WGS) entry which is preliminary data.</text>
</comment>
<dbReference type="CDD" id="cd06558">
    <property type="entry name" value="crotonase-like"/>
    <property type="match status" value="1"/>
</dbReference>
<keyword evidence="2" id="KW-1185">Reference proteome</keyword>
<dbReference type="AlphaFoldDB" id="A0A839ABS6"/>
<proteinExistence type="predicted"/>
<dbReference type="Gene3D" id="6.20.390.30">
    <property type="match status" value="1"/>
</dbReference>
<dbReference type="InterPro" id="IPR001753">
    <property type="entry name" value="Enoyl-CoA_hydra/iso"/>
</dbReference>
<evidence type="ECO:0000313" key="2">
    <source>
        <dbReference type="Proteomes" id="UP000541109"/>
    </source>
</evidence>
<dbReference type="InterPro" id="IPR029045">
    <property type="entry name" value="ClpP/crotonase-like_dom_sf"/>
</dbReference>
<protein>
    <submittedName>
        <fullName evidence="1">Crotonase/enoyl-CoA hydratase family protein</fullName>
    </submittedName>
</protein>
<dbReference type="PANTHER" id="PTHR11941">
    <property type="entry name" value="ENOYL-COA HYDRATASE-RELATED"/>
    <property type="match status" value="1"/>
</dbReference>
<organism evidence="1 2">
    <name type="scientific">Stappia albiluteola</name>
    <dbReference type="NCBI Taxonomy" id="2758565"/>
    <lineage>
        <taxon>Bacteria</taxon>
        <taxon>Pseudomonadati</taxon>
        <taxon>Pseudomonadota</taxon>
        <taxon>Alphaproteobacteria</taxon>
        <taxon>Hyphomicrobiales</taxon>
        <taxon>Stappiaceae</taxon>
        <taxon>Stappia</taxon>
    </lineage>
</organism>
<dbReference type="GO" id="GO:0003824">
    <property type="term" value="F:catalytic activity"/>
    <property type="evidence" value="ECO:0007669"/>
    <property type="project" value="UniProtKB-ARBA"/>
</dbReference>
<dbReference type="EMBL" id="JACFXV010000048">
    <property type="protein sequence ID" value="MBA5777150.1"/>
    <property type="molecule type" value="Genomic_DNA"/>
</dbReference>
<dbReference type="SUPFAM" id="SSF52096">
    <property type="entry name" value="ClpP/crotonase"/>
    <property type="match status" value="1"/>
</dbReference>
<reference evidence="1 2" key="1">
    <citation type="submission" date="2020-07" db="EMBL/GenBank/DDBJ databases">
        <title>Stappia sp., F7233, whole genome shotgun sequencing project.</title>
        <authorList>
            <person name="Jiang S."/>
            <person name="Liu Z.W."/>
            <person name="Du Z.J."/>
        </authorList>
    </citation>
    <scope>NUCLEOTIDE SEQUENCE [LARGE SCALE GENOMIC DNA]</scope>
    <source>
        <strain evidence="1 2">F7233</strain>
    </source>
</reference>
<name>A0A839ABS6_9HYPH</name>
<sequence length="334" mass="37269">MNKINGQQAGTSLPSPGSTAMTEHAFVRAPTDISALSMEQRVAAERYQAIDVDFDPSLGTYWCTMRPEGHLCFTHQLLSDFAAMQASIRRLHQAYDRPGEAHEMRYFALRSGLRGVYNFGGDLNLFVDLIRAGDREGLLRYGKACIGVIHTNAMAMDLPVVTMAVVQGDALGGGFECALSFDVIIAERQAKFGFPEVLFNLFPGMGAYSFLSRRLDGSRAERMILSGRIHTAEELYEMGLIDILCEEDQGQVAALDYIARNSRRHNAHQAIYHARRRVQPLPFEELEQVVELWVDAAMQLSEADMRKMLRLTTAQDRRRLGTGSLGTTGIFNQI</sequence>
<dbReference type="Gene3D" id="3.90.226.10">
    <property type="entry name" value="2-enoyl-CoA Hydratase, Chain A, domain 1"/>
    <property type="match status" value="1"/>
</dbReference>
<evidence type="ECO:0000313" key="1">
    <source>
        <dbReference type="EMBL" id="MBA5777150.1"/>
    </source>
</evidence>
<dbReference type="Pfam" id="PF00378">
    <property type="entry name" value="ECH_1"/>
    <property type="match status" value="1"/>
</dbReference>
<accession>A0A839ABS6</accession>
<dbReference type="NCBIfam" id="NF006452">
    <property type="entry name" value="PRK08788.1"/>
    <property type="match status" value="1"/>
</dbReference>
<gene>
    <name evidence="1" type="ORF">H2509_08430</name>
</gene>
<dbReference type="PANTHER" id="PTHR11941:SF54">
    <property type="entry name" value="ENOYL-COA HYDRATASE, MITOCHONDRIAL"/>
    <property type="match status" value="1"/>
</dbReference>
<dbReference type="Proteomes" id="UP000541109">
    <property type="component" value="Unassembled WGS sequence"/>
</dbReference>
<dbReference type="GO" id="GO:0006635">
    <property type="term" value="P:fatty acid beta-oxidation"/>
    <property type="evidence" value="ECO:0007669"/>
    <property type="project" value="TreeGrafter"/>
</dbReference>